<reference evidence="1" key="1">
    <citation type="submission" date="2023-02" db="EMBL/GenBank/DDBJ databases">
        <title>Actinomadura rubrobrunea NBRC 14622.</title>
        <authorList>
            <person name="Ichikawa N."/>
            <person name="Sato H."/>
            <person name="Tonouchi N."/>
        </authorList>
    </citation>
    <scope>NUCLEOTIDE SEQUENCE</scope>
    <source>
        <strain evidence="1">NBRC 14622</strain>
    </source>
</reference>
<dbReference type="Proteomes" id="UP001165124">
    <property type="component" value="Unassembled WGS sequence"/>
</dbReference>
<keyword evidence="2" id="KW-1185">Reference proteome</keyword>
<dbReference type="EMBL" id="BSRZ01000032">
    <property type="protein sequence ID" value="GLW67679.1"/>
    <property type="molecule type" value="Genomic_DNA"/>
</dbReference>
<accession>A0A9W6Q0F2</accession>
<evidence type="ECO:0000313" key="1">
    <source>
        <dbReference type="EMBL" id="GLW67679.1"/>
    </source>
</evidence>
<comment type="caution">
    <text evidence="1">The sequence shown here is derived from an EMBL/GenBank/DDBJ whole genome shotgun (WGS) entry which is preliminary data.</text>
</comment>
<dbReference type="RefSeq" id="WP_067918334.1">
    <property type="nucleotide sequence ID" value="NZ_BSRZ01000032.1"/>
</dbReference>
<gene>
    <name evidence="1" type="ORF">Arub01_59220</name>
</gene>
<proteinExistence type="predicted"/>
<name>A0A9W6Q0F2_9ACTN</name>
<sequence length="142" mass="16735">MTTTKTMYEAPAEAVTRTRVLIGEDDDPARRGTKTLVAWSDCRYYCPDEATVKACVEAIRQSDERLRSRPDEMMLWDWQTTWFEPDPANEHGGGTVLLGVAWYDQEFYEERRDAWFGRMHRKVYQDIGVPLENVEVTHWRRD</sequence>
<evidence type="ECO:0000313" key="2">
    <source>
        <dbReference type="Proteomes" id="UP001165124"/>
    </source>
</evidence>
<organism evidence="1 2">
    <name type="scientific">Actinomadura rubrobrunea</name>
    <dbReference type="NCBI Taxonomy" id="115335"/>
    <lineage>
        <taxon>Bacteria</taxon>
        <taxon>Bacillati</taxon>
        <taxon>Actinomycetota</taxon>
        <taxon>Actinomycetes</taxon>
        <taxon>Streptosporangiales</taxon>
        <taxon>Thermomonosporaceae</taxon>
        <taxon>Actinomadura</taxon>
    </lineage>
</organism>
<protein>
    <submittedName>
        <fullName evidence="1">Uncharacterized protein</fullName>
    </submittedName>
</protein>
<dbReference type="AlphaFoldDB" id="A0A9W6Q0F2"/>